<dbReference type="PANTHER" id="PTHR37299">
    <property type="entry name" value="TRANSCRIPTIONAL REGULATOR-RELATED"/>
    <property type="match status" value="1"/>
</dbReference>
<evidence type="ECO:0000313" key="5">
    <source>
        <dbReference type="Proteomes" id="UP000288227"/>
    </source>
</evidence>
<evidence type="ECO:0000313" key="4">
    <source>
        <dbReference type="EMBL" id="GCC50084.1"/>
    </source>
</evidence>
<protein>
    <submittedName>
        <fullName evidence="4">DNA-binding response regulator</fullName>
    </submittedName>
</protein>
<dbReference type="Gene3D" id="2.40.50.1020">
    <property type="entry name" value="LytTr DNA-binding domain"/>
    <property type="match status" value="1"/>
</dbReference>
<organism evidence="4 5">
    <name type="scientific">Chryseotalea sanaruensis</name>
    <dbReference type="NCBI Taxonomy" id="2482724"/>
    <lineage>
        <taxon>Bacteria</taxon>
        <taxon>Pseudomonadati</taxon>
        <taxon>Bacteroidota</taxon>
        <taxon>Cytophagia</taxon>
        <taxon>Cytophagales</taxon>
        <taxon>Chryseotaleaceae</taxon>
        <taxon>Chryseotalea</taxon>
    </lineage>
</organism>
<dbReference type="Pfam" id="PF00072">
    <property type="entry name" value="Response_reg"/>
    <property type="match status" value="1"/>
</dbReference>
<dbReference type="Gene3D" id="3.40.50.2300">
    <property type="match status" value="1"/>
</dbReference>
<feature type="domain" description="HTH LytTR-type" evidence="3">
    <location>
        <begin position="127"/>
        <end position="225"/>
    </location>
</feature>
<keyword evidence="1" id="KW-0597">Phosphoprotein</keyword>
<dbReference type="InterPro" id="IPR007492">
    <property type="entry name" value="LytTR_DNA-bd_dom"/>
</dbReference>
<dbReference type="GO" id="GO:0000156">
    <property type="term" value="F:phosphorelay response regulator activity"/>
    <property type="evidence" value="ECO:0007669"/>
    <property type="project" value="InterPro"/>
</dbReference>
<dbReference type="RefSeq" id="WP_127120739.1">
    <property type="nucleotide sequence ID" value="NZ_BHXQ01000001.1"/>
</dbReference>
<accession>A0A401U544</accession>
<gene>
    <name evidence="4" type="ORF">SanaruYs_02990</name>
</gene>
<dbReference type="SMART" id="SM00850">
    <property type="entry name" value="LytTR"/>
    <property type="match status" value="1"/>
</dbReference>
<name>A0A401U544_9BACT</name>
<evidence type="ECO:0000259" key="3">
    <source>
        <dbReference type="PROSITE" id="PS50930"/>
    </source>
</evidence>
<dbReference type="InterPro" id="IPR011006">
    <property type="entry name" value="CheY-like_superfamily"/>
</dbReference>
<dbReference type="AlphaFoldDB" id="A0A401U544"/>
<dbReference type="InterPro" id="IPR046947">
    <property type="entry name" value="LytR-like"/>
</dbReference>
<dbReference type="PROSITE" id="PS50930">
    <property type="entry name" value="HTH_LYTTR"/>
    <property type="match status" value="1"/>
</dbReference>
<dbReference type="Proteomes" id="UP000288227">
    <property type="component" value="Unassembled WGS sequence"/>
</dbReference>
<evidence type="ECO:0000256" key="1">
    <source>
        <dbReference type="PROSITE-ProRule" id="PRU00169"/>
    </source>
</evidence>
<dbReference type="PROSITE" id="PS50110">
    <property type="entry name" value="RESPONSE_REGULATORY"/>
    <property type="match status" value="1"/>
</dbReference>
<reference evidence="4 5" key="1">
    <citation type="submission" date="2018-11" db="EMBL/GenBank/DDBJ databases">
        <title>Chryseotalea sanarue gen. nov., sp., nov., a member of the family Cytophagaceae, isolated from a brackish lake in Hamamatsu Japan.</title>
        <authorList>
            <person name="Maejima Y."/>
            <person name="Iino T."/>
            <person name="Muraguchi Y."/>
            <person name="Fukuda K."/>
            <person name="Ohkuma M."/>
            <person name="Moriuchi R."/>
            <person name="Dohra H."/>
            <person name="Kimbara K."/>
            <person name="Shintani M."/>
        </authorList>
    </citation>
    <scope>NUCLEOTIDE SEQUENCE [LARGE SCALE GENOMIC DNA]</scope>
    <source>
        <strain evidence="4 5">Ys</strain>
    </source>
</reference>
<keyword evidence="5" id="KW-1185">Reference proteome</keyword>
<dbReference type="InterPro" id="IPR001789">
    <property type="entry name" value="Sig_transdc_resp-reg_receiver"/>
</dbReference>
<proteinExistence type="predicted"/>
<dbReference type="GO" id="GO:0003677">
    <property type="term" value="F:DNA binding"/>
    <property type="evidence" value="ECO:0007669"/>
    <property type="project" value="UniProtKB-KW"/>
</dbReference>
<keyword evidence="4" id="KW-0238">DNA-binding</keyword>
<dbReference type="SUPFAM" id="SSF52172">
    <property type="entry name" value="CheY-like"/>
    <property type="match status" value="1"/>
</dbReference>
<dbReference type="PANTHER" id="PTHR37299:SF1">
    <property type="entry name" value="STAGE 0 SPORULATION PROTEIN A HOMOLOG"/>
    <property type="match status" value="1"/>
</dbReference>
<dbReference type="SMART" id="SM00448">
    <property type="entry name" value="REC"/>
    <property type="match status" value="1"/>
</dbReference>
<feature type="modified residue" description="4-aspartylphosphate" evidence="1">
    <location>
        <position position="55"/>
    </location>
</feature>
<evidence type="ECO:0000259" key="2">
    <source>
        <dbReference type="PROSITE" id="PS50110"/>
    </source>
</evidence>
<dbReference type="EMBL" id="BHXQ01000001">
    <property type="protein sequence ID" value="GCC50084.1"/>
    <property type="molecule type" value="Genomic_DNA"/>
</dbReference>
<sequence>MTIRCLIVEDEPLAADILKDYIAKITHLKLVAVCSDAFQAMEYLNSQRIDLLLLDIHLPGLKGLDFLKTLKNPPAVILTTAYHEYALQGYEFSVKDYLLKPIEFTRFVEAINKVSISKTDHLDKGVITIYADKKNCIIALDDITYIESQKEYINVNTLSGCYTSKYALSKIEEELDPRKFWRIHRSFLIAISKIQSYNAQEITIKDKSIPIGGNYREEILEKLKQLFGTTQH</sequence>
<dbReference type="Pfam" id="PF04397">
    <property type="entry name" value="LytTR"/>
    <property type="match status" value="1"/>
</dbReference>
<comment type="caution">
    <text evidence="4">The sequence shown here is derived from an EMBL/GenBank/DDBJ whole genome shotgun (WGS) entry which is preliminary data.</text>
</comment>
<feature type="domain" description="Response regulatory" evidence="2">
    <location>
        <begin position="4"/>
        <end position="115"/>
    </location>
</feature>
<dbReference type="OrthoDB" id="1646880at2"/>